<dbReference type="RefSeq" id="WP_285342131.1">
    <property type="nucleotide sequence ID" value="NZ_JASITI010000013.1"/>
</dbReference>
<dbReference type="EMBL" id="JASITI010000013">
    <property type="protein sequence ID" value="MDK9496576.1"/>
    <property type="molecule type" value="Genomic_DNA"/>
</dbReference>
<gene>
    <name evidence="1" type="ORF">QEZ40_001158</name>
</gene>
<name>A0ABT7GTF6_9ACTN</name>
<proteinExistence type="predicted"/>
<organism evidence="1 2">
    <name type="scientific">Streptomyces katrae</name>
    <dbReference type="NCBI Taxonomy" id="68223"/>
    <lineage>
        <taxon>Bacteria</taxon>
        <taxon>Bacillati</taxon>
        <taxon>Actinomycetota</taxon>
        <taxon>Actinomycetes</taxon>
        <taxon>Kitasatosporales</taxon>
        <taxon>Streptomycetaceae</taxon>
        <taxon>Streptomyces</taxon>
    </lineage>
</organism>
<keyword evidence="2" id="KW-1185">Reference proteome</keyword>
<reference evidence="1 2" key="1">
    <citation type="submission" date="2023-05" db="EMBL/GenBank/DDBJ databases">
        <title>Sequencing and Assembly of Streptomyces sp. NP73.</title>
        <authorList>
            <person name="Konwar A.N."/>
            <person name="Saikia K."/>
            <person name="Thakur D."/>
        </authorList>
    </citation>
    <scope>NUCLEOTIDE SEQUENCE [LARGE SCALE GENOMIC DNA]</scope>
    <source>
        <strain evidence="1 2">NP73</strain>
    </source>
</reference>
<protein>
    <submittedName>
        <fullName evidence="1">Uncharacterized protein</fullName>
    </submittedName>
</protein>
<dbReference type="Proteomes" id="UP001223390">
    <property type="component" value="Unassembled WGS sequence"/>
</dbReference>
<sequence length="115" mass="12710">MSGKYADLDGVLGIGEDADGVPFYLQITAGELTYDKSGKAFDHIQVILFRTAAPGRPADANDMFETDELDGLAAELRRGILDWYGDRMEFRLPTPAERDRIHAATGWTQAPPKPR</sequence>
<evidence type="ECO:0000313" key="2">
    <source>
        <dbReference type="Proteomes" id="UP001223390"/>
    </source>
</evidence>
<comment type="caution">
    <text evidence="1">The sequence shown here is derived from an EMBL/GenBank/DDBJ whole genome shotgun (WGS) entry which is preliminary data.</text>
</comment>
<accession>A0ABT7GTF6</accession>
<evidence type="ECO:0000313" key="1">
    <source>
        <dbReference type="EMBL" id="MDK9496576.1"/>
    </source>
</evidence>